<proteinExistence type="predicted"/>
<accession>A0AAE0W6U0</accession>
<dbReference type="PANTHER" id="PTHR12110:SF21">
    <property type="entry name" value="XYLOSE ISOMERASE-LIKE TIM BARREL DOMAIN-CONTAINING PROTEIN"/>
    <property type="match status" value="1"/>
</dbReference>
<feature type="region of interest" description="Disordered" evidence="1">
    <location>
        <begin position="48"/>
        <end position="73"/>
    </location>
</feature>
<evidence type="ECO:0000256" key="1">
    <source>
        <dbReference type="SAM" id="MobiDB-lite"/>
    </source>
</evidence>
<dbReference type="InterPro" id="IPR036237">
    <property type="entry name" value="Xyl_isomerase-like_sf"/>
</dbReference>
<dbReference type="InterPro" id="IPR050312">
    <property type="entry name" value="IolE/XylAMocC-like"/>
</dbReference>
<evidence type="ECO:0000313" key="4">
    <source>
        <dbReference type="Proteomes" id="UP001195483"/>
    </source>
</evidence>
<feature type="domain" description="Xylose isomerase-like TIM barrel" evidence="2">
    <location>
        <begin position="67"/>
        <end position="292"/>
    </location>
</feature>
<comment type="caution">
    <text evidence="3">The sequence shown here is derived from an EMBL/GenBank/DDBJ whole genome shotgun (WGS) entry which is preliminary data.</text>
</comment>
<reference evidence="3" key="3">
    <citation type="submission" date="2023-05" db="EMBL/GenBank/DDBJ databases">
        <authorList>
            <person name="Smith C.H."/>
        </authorList>
    </citation>
    <scope>NUCLEOTIDE SEQUENCE</scope>
    <source>
        <strain evidence="3">CHS0354</strain>
        <tissue evidence="3">Mantle</tissue>
    </source>
</reference>
<dbReference type="Gene3D" id="3.20.20.150">
    <property type="entry name" value="Divalent-metal-dependent TIM barrel enzymes"/>
    <property type="match status" value="1"/>
</dbReference>
<sequence>MKIGLVSEIFGGMTYRDMLKKLQGIGIEELEFCCAAWSKRTACGTGQISEKPEGSAGIQSRCNPMAPGDTGKKHHEGTIKTFQLAKILGIKKIVMMSGLPAGGPDDKFPNWVTTAWPPECGQMLEYQWKTAAKYWKDLVKIASENGIEQIALELHGFQLVYSCETFLKLRKSAGSMIGINFDPSHFFWMGADPLPAVSELKEHIFHVHAKDTRINHAKAALKTLLETESPSKPNARAWNYTTLGYGHDEYWWRRFILELRSAGYDGVLSIEHEDALMTPWEGVIKSVEFLKRSILTETL</sequence>
<keyword evidence="4" id="KW-1185">Reference proteome</keyword>
<dbReference type="Pfam" id="PF01261">
    <property type="entry name" value="AP_endonuc_2"/>
    <property type="match status" value="1"/>
</dbReference>
<organism evidence="3 4">
    <name type="scientific">Potamilus streckersoni</name>
    <dbReference type="NCBI Taxonomy" id="2493646"/>
    <lineage>
        <taxon>Eukaryota</taxon>
        <taxon>Metazoa</taxon>
        <taxon>Spiralia</taxon>
        <taxon>Lophotrochozoa</taxon>
        <taxon>Mollusca</taxon>
        <taxon>Bivalvia</taxon>
        <taxon>Autobranchia</taxon>
        <taxon>Heteroconchia</taxon>
        <taxon>Palaeoheterodonta</taxon>
        <taxon>Unionida</taxon>
        <taxon>Unionoidea</taxon>
        <taxon>Unionidae</taxon>
        <taxon>Ambleminae</taxon>
        <taxon>Lampsilini</taxon>
        <taxon>Potamilus</taxon>
    </lineage>
</organism>
<dbReference type="InterPro" id="IPR013022">
    <property type="entry name" value="Xyl_isomerase-like_TIM-brl"/>
</dbReference>
<dbReference type="Proteomes" id="UP001195483">
    <property type="component" value="Unassembled WGS sequence"/>
</dbReference>
<dbReference type="PANTHER" id="PTHR12110">
    <property type="entry name" value="HYDROXYPYRUVATE ISOMERASE"/>
    <property type="match status" value="1"/>
</dbReference>
<dbReference type="AlphaFoldDB" id="A0AAE0W6U0"/>
<evidence type="ECO:0000259" key="2">
    <source>
        <dbReference type="Pfam" id="PF01261"/>
    </source>
</evidence>
<evidence type="ECO:0000313" key="3">
    <source>
        <dbReference type="EMBL" id="KAK3604273.1"/>
    </source>
</evidence>
<reference evidence="3" key="2">
    <citation type="journal article" date="2021" name="Genome Biol. Evol.">
        <title>Developing a high-quality reference genome for a parasitic bivalve with doubly uniparental inheritance (Bivalvia: Unionida).</title>
        <authorList>
            <person name="Smith C.H."/>
        </authorList>
    </citation>
    <scope>NUCLEOTIDE SEQUENCE</scope>
    <source>
        <strain evidence="3">CHS0354</strain>
        <tissue evidence="3">Mantle</tissue>
    </source>
</reference>
<reference evidence="3" key="1">
    <citation type="journal article" date="2021" name="Genome Biol. Evol.">
        <title>A High-Quality Reference Genome for a Parasitic Bivalve with Doubly Uniparental Inheritance (Bivalvia: Unionida).</title>
        <authorList>
            <person name="Smith C.H."/>
        </authorList>
    </citation>
    <scope>NUCLEOTIDE SEQUENCE</scope>
    <source>
        <strain evidence="3">CHS0354</strain>
    </source>
</reference>
<protein>
    <recommendedName>
        <fullName evidence="2">Xylose isomerase-like TIM barrel domain-containing protein</fullName>
    </recommendedName>
</protein>
<dbReference type="EMBL" id="JAEAOA010000186">
    <property type="protein sequence ID" value="KAK3604273.1"/>
    <property type="molecule type" value="Genomic_DNA"/>
</dbReference>
<dbReference type="SUPFAM" id="SSF51658">
    <property type="entry name" value="Xylose isomerase-like"/>
    <property type="match status" value="1"/>
</dbReference>
<gene>
    <name evidence="3" type="ORF">CHS0354_002081</name>
</gene>
<name>A0AAE0W6U0_9BIVA</name>